<dbReference type="GO" id="GO:0016846">
    <property type="term" value="F:carbon-sulfur lyase activity"/>
    <property type="evidence" value="ECO:0007669"/>
    <property type="project" value="InterPro"/>
</dbReference>
<evidence type="ECO:0000256" key="1">
    <source>
        <dbReference type="ARBA" id="ARBA00005495"/>
    </source>
</evidence>
<reference evidence="6 8" key="1">
    <citation type="submission" date="2015-11" db="EMBL/GenBank/DDBJ databases">
        <title>Genomic analysis of 38 Legionella species identifies large and diverse effector repertoires.</title>
        <authorList>
            <person name="Burstein D."/>
            <person name="Amaro F."/>
            <person name="Zusman T."/>
            <person name="Lifshitz Z."/>
            <person name="Cohen O."/>
            <person name="Gilbert J.A."/>
            <person name="Pupko T."/>
            <person name="Shuman H.A."/>
            <person name="Segal G."/>
        </authorList>
    </citation>
    <scope>NUCLEOTIDE SEQUENCE [LARGE SCALE GENOMIC DNA]</scope>
    <source>
        <strain evidence="6 8">ATCC 49507</strain>
    </source>
</reference>
<evidence type="ECO:0000313" key="7">
    <source>
        <dbReference type="EMBL" id="STY18327.1"/>
    </source>
</evidence>
<dbReference type="Proteomes" id="UP000254230">
    <property type="component" value="Unassembled WGS sequence"/>
</dbReference>
<keyword evidence="3" id="KW-0862">Zinc</keyword>
<dbReference type="EMBL" id="LNYR01000022">
    <property type="protein sequence ID" value="KTD48343.1"/>
    <property type="molecule type" value="Genomic_DNA"/>
</dbReference>
<keyword evidence="8" id="KW-1185">Reference proteome</keyword>
<dbReference type="InterPro" id="IPR011057">
    <property type="entry name" value="Mss4-like_sf"/>
</dbReference>
<dbReference type="SUPFAM" id="SSF51316">
    <property type="entry name" value="Mss4-like"/>
    <property type="match status" value="1"/>
</dbReference>
<dbReference type="PANTHER" id="PTHR33337:SF40">
    <property type="entry name" value="CENP-V_GFA DOMAIN-CONTAINING PROTEIN-RELATED"/>
    <property type="match status" value="1"/>
</dbReference>
<keyword evidence="2" id="KW-0479">Metal-binding</keyword>
<dbReference type="Pfam" id="PF04828">
    <property type="entry name" value="GFA"/>
    <property type="match status" value="1"/>
</dbReference>
<evidence type="ECO:0000313" key="8">
    <source>
        <dbReference type="Proteomes" id="UP000054639"/>
    </source>
</evidence>
<evidence type="ECO:0000256" key="3">
    <source>
        <dbReference type="ARBA" id="ARBA00022833"/>
    </source>
</evidence>
<dbReference type="RefSeq" id="WP_058474041.1">
    <property type="nucleotide sequence ID" value="NZ_CAAAIL010000015.1"/>
</dbReference>
<dbReference type="EMBL" id="UGOW01000001">
    <property type="protein sequence ID" value="STY18327.1"/>
    <property type="molecule type" value="Genomic_DNA"/>
</dbReference>
<dbReference type="PROSITE" id="PS51891">
    <property type="entry name" value="CENP_V_GFA"/>
    <property type="match status" value="1"/>
</dbReference>
<feature type="domain" description="CENP-V/GFA" evidence="5">
    <location>
        <begin position="4"/>
        <end position="127"/>
    </location>
</feature>
<dbReference type="PANTHER" id="PTHR33337">
    <property type="entry name" value="GFA DOMAIN-CONTAINING PROTEIN"/>
    <property type="match status" value="1"/>
</dbReference>
<dbReference type="OrthoDB" id="4188830at2"/>
<comment type="similarity">
    <text evidence="1">Belongs to the Gfa family.</text>
</comment>
<dbReference type="AlphaFoldDB" id="A0A378KXU6"/>
<sequence>MTNYHGQCSCGTVKFLCTGDPIFTQHCHCNKCREIASMSKNASDKTGYSYTAAYLTDKFSILSGQDNLDALIRETAKLVLCSCCKSLIYGISLDPAKQGGIGINVNNFDFNKNIPDSFKPVRHIWYANRIINFNDNLPKYKDAPSEQFGSGELYE</sequence>
<name>A0A378KXU6_9GAMM</name>
<evidence type="ECO:0000313" key="9">
    <source>
        <dbReference type="Proteomes" id="UP000254230"/>
    </source>
</evidence>
<evidence type="ECO:0000259" key="5">
    <source>
        <dbReference type="PROSITE" id="PS51891"/>
    </source>
</evidence>
<gene>
    <name evidence="6" type="ORF">Lqua_1872</name>
    <name evidence="7" type="ORF">NCTC12376_02145</name>
</gene>
<evidence type="ECO:0000256" key="2">
    <source>
        <dbReference type="ARBA" id="ARBA00022723"/>
    </source>
</evidence>
<organism evidence="7 9">
    <name type="scientific">Legionella quateirensis</name>
    <dbReference type="NCBI Taxonomy" id="45072"/>
    <lineage>
        <taxon>Bacteria</taxon>
        <taxon>Pseudomonadati</taxon>
        <taxon>Pseudomonadota</taxon>
        <taxon>Gammaproteobacteria</taxon>
        <taxon>Legionellales</taxon>
        <taxon>Legionellaceae</taxon>
        <taxon>Legionella</taxon>
    </lineage>
</organism>
<proteinExistence type="inferred from homology"/>
<accession>A0A378KXU6</accession>
<evidence type="ECO:0000256" key="4">
    <source>
        <dbReference type="ARBA" id="ARBA00023239"/>
    </source>
</evidence>
<dbReference type="STRING" id="45072.Lqua_1872"/>
<keyword evidence="4" id="KW-0456">Lyase</keyword>
<evidence type="ECO:0000313" key="6">
    <source>
        <dbReference type="EMBL" id="KTD48343.1"/>
    </source>
</evidence>
<dbReference type="InterPro" id="IPR006913">
    <property type="entry name" value="CENP-V/GFA"/>
</dbReference>
<protein>
    <submittedName>
        <fullName evidence="6">Glutathione-dependent formaldehyde-activating enzyme</fullName>
    </submittedName>
    <submittedName>
        <fullName evidence="7">Uncharacterized conserved protein</fullName>
    </submittedName>
</protein>
<dbReference type="Gene3D" id="3.90.1590.10">
    <property type="entry name" value="glutathione-dependent formaldehyde- activating enzyme (gfa)"/>
    <property type="match status" value="1"/>
</dbReference>
<dbReference type="GO" id="GO:0046872">
    <property type="term" value="F:metal ion binding"/>
    <property type="evidence" value="ECO:0007669"/>
    <property type="project" value="UniProtKB-KW"/>
</dbReference>
<reference evidence="7 9" key="2">
    <citation type="submission" date="2018-06" db="EMBL/GenBank/DDBJ databases">
        <authorList>
            <consortium name="Pathogen Informatics"/>
            <person name="Doyle S."/>
        </authorList>
    </citation>
    <scope>NUCLEOTIDE SEQUENCE [LARGE SCALE GENOMIC DNA]</scope>
    <source>
        <strain evidence="7 9">NCTC12376</strain>
    </source>
</reference>
<dbReference type="Proteomes" id="UP000054639">
    <property type="component" value="Unassembled WGS sequence"/>
</dbReference>